<reference evidence="3" key="1">
    <citation type="journal article" date="2009" name="Genome Res.">
        <title>Comparative genomic analyses of the human fungal pathogens Coccidioides and their relatives.</title>
        <authorList>
            <person name="Sharpton T.J."/>
            <person name="Stajich J.E."/>
            <person name="Rounsley S.D."/>
            <person name="Gardner M.J."/>
            <person name="Wortman J.R."/>
            <person name="Jordar V.S."/>
            <person name="Maiti R."/>
            <person name="Kodira C.D."/>
            <person name="Neafsey D.E."/>
            <person name="Zeng Q."/>
            <person name="Hung C.-Y."/>
            <person name="McMahan C."/>
            <person name="Muszewska A."/>
            <person name="Grynberg M."/>
            <person name="Mandel M.A."/>
            <person name="Kellner E.M."/>
            <person name="Barker B.M."/>
            <person name="Galgiani J.N."/>
            <person name="Orbach M.J."/>
            <person name="Kirkland T.N."/>
            <person name="Cole G.T."/>
            <person name="Henn M.R."/>
            <person name="Birren B.W."/>
            <person name="Taylor J.W."/>
        </authorList>
    </citation>
    <scope>NUCLEOTIDE SEQUENCE [LARGE SCALE GENOMIC DNA]</scope>
    <source>
        <strain evidence="3">RS</strain>
    </source>
</reference>
<name>J3KCH0_COCIM</name>
<accession>J3KCH0</accession>
<proteinExistence type="predicted"/>
<sequence length="149" mass="16428">MGKMWSVDQGNDVKLRIRLGQMALKDGWLTRTAARSLQKVRPAPSQVIHSMVNLENQRQRVRSQQLAAPSHAEWWLICGSERKQASEPREGGTDRQGTAVVQFVAQPTSEQRNDMWLGSRDWARDNDSPGTGSGAGIGVCNNATSLTLS</sequence>
<evidence type="ECO:0000313" key="2">
    <source>
        <dbReference type="EMBL" id="EAS32935.3"/>
    </source>
</evidence>
<dbReference type="InParanoid" id="J3KCH0"/>
<reference evidence="3" key="2">
    <citation type="journal article" date="2010" name="Genome Res.">
        <title>Population genomic sequencing of Coccidioides fungi reveals recent hybridization and transposon control.</title>
        <authorList>
            <person name="Neafsey D.E."/>
            <person name="Barker B.M."/>
            <person name="Sharpton T.J."/>
            <person name="Stajich J.E."/>
            <person name="Park D.J."/>
            <person name="Whiston E."/>
            <person name="Hung C.-Y."/>
            <person name="McMahan C."/>
            <person name="White J."/>
            <person name="Sykes S."/>
            <person name="Heiman D."/>
            <person name="Young S."/>
            <person name="Zeng Q."/>
            <person name="Abouelleil A."/>
            <person name="Aftuck L."/>
            <person name="Bessette D."/>
            <person name="Brown A."/>
            <person name="FitzGerald M."/>
            <person name="Lui A."/>
            <person name="Macdonald J.P."/>
            <person name="Priest M."/>
            <person name="Orbach M.J."/>
            <person name="Galgiani J.N."/>
            <person name="Kirkland T.N."/>
            <person name="Cole G.T."/>
            <person name="Birren B.W."/>
            <person name="Henn M.R."/>
            <person name="Taylor J.W."/>
            <person name="Rounsley S.D."/>
        </authorList>
    </citation>
    <scope>GENOME REANNOTATION</scope>
    <source>
        <strain evidence="3">RS</strain>
    </source>
</reference>
<gene>
    <name evidence="2" type="ORF">CIMG_03959</name>
</gene>
<dbReference type="GeneID" id="4563617"/>
<evidence type="ECO:0000313" key="3">
    <source>
        <dbReference type="Proteomes" id="UP000001261"/>
    </source>
</evidence>
<dbReference type="RefSeq" id="XP_001244518.2">
    <property type="nucleotide sequence ID" value="XM_001244517.2"/>
</dbReference>
<dbReference type="VEuPathDB" id="FungiDB:CIMG_03959"/>
<dbReference type="AlphaFoldDB" id="J3KCH0"/>
<feature type="region of interest" description="Disordered" evidence="1">
    <location>
        <begin position="118"/>
        <end position="149"/>
    </location>
</feature>
<dbReference type="Proteomes" id="UP000001261">
    <property type="component" value="Unassembled WGS sequence"/>
</dbReference>
<dbReference type="EMBL" id="GG704916">
    <property type="protein sequence ID" value="EAS32935.3"/>
    <property type="molecule type" value="Genomic_DNA"/>
</dbReference>
<evidence type="ECO:0000256" key="1">
    <source>
        <dbReference type="SAM" id="MobiDB-lite"/>
    </source>
</evidence>
<keyword evidence="3" id="KW-1185">Reference proteome</keyword>
<organism evidence="2 3">
    <name type="scientific">Coccidioides immitis (strain RS)</name>
    <name type="common">Valley fever fungus</name>
    <dbReference type="NCBI Taxonomy" id="246410"/>
    <lineage>
        <taxon>Eukaryota</taxon>
        <taxon>Fungi</taxon>
        <taxon>Dikarya</taxon>
        <taxon>Ascomycota</taxon>
        <taxon>Pezizomycotina</taxon>
        <taxon>Eurotiomycetes</taxon>
        <taxon>Eurotiomycetidae</taxon>
        <taxon>Onygenales</taxon>
        <taxon>Onygenaceae</taxon>
        <taxon>Coccidioides</taxon>
    </lineage>
</organism>
<protein>
    <submittedName>
        <fullName evidence="2">Uncharacterized protein</fullName>
    </submittedName>
</protein>
<dbReference type="KEGG" id="cim:CIMG_03959"/>